<dbReference type="Proteomes" id="UP000009875">
    <property type="component" value="Unassembled WGS sequence"/>
</dbReference>
<dbReference type="SUPFAM" id="SSF142338">
    <property type="entry name" value="CofD-like"/>
    <property type="match status" value="1"/>
</dbReference>
<dbReference type="InterPro" id="IPR010119">
    <property type="entry name" value="Gluconeogen_factor"/>
</dbReference>
<dbReference type="NCBIfam" id="TIGR01826">
    <property type="entry name" value="CofD_related"/>
    <property type="match status" value="1"/>
</dbReference>
<dbReference type="eggNOG" id="COG0391">
    <property type="taxonomic scope" value="Bacteria"/>
</dbReference>
<dbReference type="HAMAP" id="MF_00973">
    <property type="entry name" value="Gluconeogen_factor"/>
    <property type="match status" value="1"/>
</dbReference>
<proteinExistence type="inferred from homology"/>
<dbReference type="PATRIC" id="fig|883081.3.peg.1296"/>
<dbReference type="CDD" id="cd07187">
    <property type="entry name" value="YvcK_like"/>
    <property type="match status" value="1"/>
</dbReference>
<dbReference type="GO" id="GO:0005737">
    <property type="term" value="C:cytoplasm"/>
    <property type="evidence" value="ECO:0007669"/>
    <property type="project" value="UniProtKB-SubCell"/>
</dbReference>
<evidence type="ECO:0000256" key="2">
    <source>
        <dbReference type="HAMAP-Rule" id="MF_00973"/>
    </source>
</evidence>
<evidence type="ECO:0000313" key="4">
    <source>
        <dbReference type="Proteomes" id="UP000009875"/>
    </source>
</evidence>
<gene>
    <name evidence="3" type="ORF">HMPREF9698_01457</name>
</gene>
<dbReference type="OrthoDB" id="9783842at2"/>
<sequence length="331" mass="35622">MTISRRPKIVMIGGGTGLPVILKNLKKLKADLTAIVTVADDGGSSGRLREVFEAIPPGDIRNILVALSDIPQIQKDIFQYRFQSDDPMFGGHAIGNLIIQAVSEMKGDINEAIQVLADMMKVEGHIYPASDKPLVLHARYKDGSLASGESKIPISGKLIDYVAVSSLDTDHGPVECGSHVKEAIMAADAVVLGPGSLYTSILPNLMIPDLGEAVLKTSAKVIYICNIMTQLGETEGFTDAQHVEVLHHHLNQNFIDTALINNAQVPSDYISMEGSEILYQVQHDFNGLSQAVPHVISDDFLDLSAGGVYHNGAKAAKEIFNIATSNKNQTV</sequence>
<dbReference type="GO" id="GO:0043743">
    <property type="term" value="F:LPPG:FO 2-phospho-L-lactate transferase activity"/>
    <property type="evidence" value="ECO:0007669"/>
    <property type="project" value="InterPro"/>
</dbReference>
<dbReference type="STRING" id="883081.HMPREF9698_01457"/>
<comment type="function">
    <text evidence="2">Required for morphogenesis under gluconeogenic growth conditions.</text>
</comment>
<comment type="subcellular location">
    <subcellularLocation>
        <location evidence="2">Cytoplasm</location>
    </subcellularLocation>
</comment>
<dbReference type="Gene3D" id="3.40.50.10680">
    <property type="entry name" value="CofD-like domains"/>
    <property type="match status" value="1"/>
</dbReference>
<dbReference type="HOGENOM" id="CLU_044041_0_1_9"/>
<accession>K9EBV0</accession>
<evidence type="ECO:0000256" key="1">
    <source>
        <dbReference type="ARBA" id="ARBA00022490"/>
    </source>
</evidence>
<comment type="similarity">
    <text evidence="2">Belongs to the gluconeogenesis factor family.</text>
</comment>
<organism evidence="3 4">
    <name type="scientific">Alloiococcus otitis ATCC 51267</name>
    <dbReference type="NCBI Taxonomy" id="883081"/>
    <lineage>
        <taxon>Bacteria</taxon>
        <taxon>Bacillati</taxon>
        <taxon>Bacillota</taxon>
        <taxon>Bacilli</taxon>
        <taxon>Lactobacillales</taxon>
        <taxon>Carnobacteriaceae</taxon>
        <taxon>Alloiococcus</taxon>
    </lineage>
</organism>
<dbReference type="PANTHER" id="PTHR30135:SF3">
    <property type="entry name" value="GLUCONEOGENESIS FACTOR-RELATED"/>
    <property type="match status" value="1"/>
</dbReference>
<dbReference type="PANTHER" id="PTHR30135">
    <property type="entry name" value="UNCHARACTERIZED PROTEIN YVCK-RELATED"/>
    <property type="match status" value="1"/>
</dbReference>
<reference evidence="3 4" key="1">
    <citation type="submission" date="2012-09" db="EMBL/GenBank/DDBJ databases">
        <title>The Genome Sequence of Alloiococcus otitis ATCC 51267.</title>
        <authorList>
            <consortium name="The Broad Institute Genome Sequencing Platform"/>
            <person name="Earl A."/>
            <person name="Ward D."/>
            <person name="Feldgarden M."/>
            <person name="Gevers D."/>
            <person name="Huys G."/>
            <person name="Walker B."/>
            <person name="Young S.K."/>
            <person name="Zeng Q."/>
            <person name="Gargeya S."/>
            <person name="Fitzgerald M."/>
            <person name="Haas B."/>
            <person name="Abouelleil A."/>
            <person name="Alvarado L."/>
            <person name="Arachchi H.M."/>
            <person name="Berlin A.M."/>
            <person name="Chapman S.B."/>
            <person name="Goldberg J."/>
            <person name="Griggs A."/>
            <person name="Gujja S."/>
            <person name="Hansen M."/>
            <person name="Howarth C."/>
            <person name="Imamovic A."/>
            <person name="Larimer J."/>
            <person name="McCowen C."/>
            <person name="Montmayeur A."/>
            <person name="Murphy C."/>
            <person name="Neiman D."/>
            <person name="Pearson M."/>
            <person name="Priest M."/>
            <person name="Roberts A."/>
            <person name="Saif S."/>
            <person name="Shea T."/>
            <person name="Sisk P."/>
            <person name="Sykes S."/>
            <person name="Wortman J."/>
            <person name="Nusbaum C."/>
            <person name="Birren B."/>
        </authorList>
    </citation>
    <scope>NUCLEOTIDE SEQUENCE [LARGE SCALE GENOMIC DNA]</scope>
    <source>
        <strain evidence="3 4">ATCC 51267</strain>
    </source>
</reference>
<dbReference type="EMBL" id="AGXA01000022">
    <property type="protein sequence ID" value="EKU93296.1"/>
    <property type="molecule type" value="Genomic_DNA"/>
</dbReference>
<name>K9EBV0_9LACT</name>
<dbReference type="Pfam" id="PF01933">
    <property type="entry name" value="CofD"/>
    <property type="match status" value="1"/>
</dbReference>
<dbReference type="RefSeq" id="WP_003778580.1">
    <property type="nucleotide sequence ID" value="NZ_JH992960.1"/>
</dbReference>
<dbReference type="AlphaFoldDB" id="K9EBV0"/>
<dbReference type="GO" id="GO:0008360">
    <property type="term" value="P:regulation of cell shape"/>
    <property type="evidence" value="ECO:0007669"/>
    <property type="project" value="UniProtKB-UniRule"/>
</dbReference>
<dbReference type="InterPro" id="IPR002882">
    <property type="entry name" value="CofD"/>
</dbReference>
<dbReference type="InterPro" id="IPR038136">
    <property type="entry name" value="CofD-like_dom_sf"/>
</dbReference>
<keyword evidence="1 2" id="KW-0963">Cytoplasm</keyword>
<evidence type="ECO:0000313" key="3">
    <source>
        <dbReference type="EMBL" id="EKU93296.1"/>
    </source>
</evidence>
<comment type="caution">
    <text evidence="3">The sequence shown here is derived from an EMBL/GenBank/DDBJ whole genome shotgun (WGS) entry which is preliminary data.</text>
</comment>
<protein>
    <recommendedName>
        <fullName evidence="2">Putative gluconeogenesis factor</fullName>
    </recommendedName>
</protein>
<keyword evidence="4" id="KW-1185">Reference proteome</keyword>